<proteinExistence type="predicted"/>
<dbReference type="AlphaFoldDB" id="A0A6I4IHF7"/>
<evidence type="ECO:0000313" key="2">
    <source>
        <dbReference type="Proteomes" id="UP000434850"/>
    </source>
</evidence>
<gene>
    <name evidence="1" type="ORF">GO816_16815</name>
</gene>
<keyword evidence="2" id="KW-1185">Reference proteome</keyword>
<dbReference type="PANTHER" id="PTHR43657:SF1">
    <property type="entry name" value="ALTERED INHERITANCE OF MITOCHONDRIA PROTEIN 24, MITOCHONDRIAL"/>
    <property type="match status" value="1"/>
</dbReference>
<evidence type="ECO:0000313" key="1">
    <source>
        <dbReference type="EMBL" id="MVN92799.1"/>
    </source>
</evidence>
<comment type="caution">
    <text evidence="1">The sequence shown here is derived from an EMBL/GenBank/DDBJ whole genome shotgun (WGS) entry which is preliminary data.</text>
</comment>
<dbReference type="Gene3D" id="3.60.160.10">
    <property type="entry name" value="Mitochondrial biogenesis AIM24"/>
    <property type="match status" value="1"/>
</dbReference>
<organism evidence="1 2">
    <name type="scientific">Mucilaginibacter aquatilis</name>
    <dbReference type="NCBI Taxonomy" id="1517760"/>
    <lineage>
        <taxon>Bacteria</taxon>
        <taxon>Pseudomonadati</taxon>
        <taxon>Bacteroidota</taxon>
        <taxon>Sphingobacteriia</taxon>
        <taxon>Sphingobacteriales</taxon>
        <taxon>Sphingobacteriaceae</taxon>
        <taxon>Mucilaginibacter</taxon>
    </lineage>
</organism>
<sequence>MNIKIEGKPVFAHVIVELDPGETIVAESDAMSSMAADLDMKAALNGGFFGGLARKFFGKESMFINYFSNPTNQPLTIHLTQPTPGDIEIKELNGESYCLQQGAYIASEPGVKLGLRWAGLGSFIGGEGLFKLVVSGTGRVIFGAYGGIIEREINGEYIVDSGHLVGYGPNMKLKPQLAGGIFSSIFGGEGFVTRVEGNGKIYMQTRNLAGLASWINRHLR</sequence>
<dbReference type="SUPFAM" id="SSF51219">
    <property type="entry name" value="TRAP-like"/>
    <property type="match status" value="1"/>
</dbReference>
<dbReference type="Proteomes" id="UP000434850">
    <property type="component" value="Unassembled WGS sequence"/>
</dbReference>
<dbReference type="InterPro" id="IPR016031">
    <property type="entry name" value="Trp_RNA-bd_attenuator-like_dom"/>
</dbReference>
<dbReference type="InterPro" id="IPR036983">
    <property type="entry name" value="AIM24_sf"/>
</dbReference>
<accession>A0A6I4IHF7</accession>
<protein>
    <submittedName>
        <fullName evidence="1">TIGR00266 family protein</fullName>
    </submittedName>
</protein>
<dbReference type="OrthoDB" id="9779518at2"/>
<dbReference type="InterPro" id="IPR002838">
    <property type="entry name" value="AIM24"/>
</dbReference>
<reference evidence="1 2" key="1">
    <citation type="submission" date="2019-12" db="EMBL/GenBank/DDBJ databases">
        <title>Mucilaginibacter sp. HME9299 genome sequencing and assembly.</title>
        <authorList>
            <person name="Kang H."/>
            <person name="Kim H."/>
            <person name="Joh K."/>
        </authorList>
    </citation>
    <scope>NUCLEOTIDE SEQUENCE [LARGE SCALE GENOMIC DNA]</scope>
    <source>
        <strain evidence="1 2">HME9299</strain>
    </source>
</reference>
<dbReference type="RefSeq" id="WP_157543114.1">
    <property type="nucleotide sequence ID" value="NZ_WQLA01000007.1"/>
</dbReference>
<name>A0A6I4IHF7_9SPHI</name>
<dbReference type="EMBL" id="WQLA01000007">
    <property type="protein sequence ID" value="MVN92799.1"/>
    <property type="molecule type" value="Genomic_DNA"/>
</dbReference>
<dbReference type="PANTHER" id="PTHR43657">
    <property type="entry name" value="TRYPTOPHAN RNA-BINDING ATTENUATOR PROTEIN-LIKE PROTEIN"/>
    <property type="match status" value="1"/>
</dbReference>
<dbReference type="NCBIfam" id="TIGR00266">
    <property type="entry name" value="TIGR00266 family protein"/>
    <property type="match status" value="1"/>
</dbReference>
<dbReference type="Pfam" id="PF01987">
    <property type="entry name" value="AIM24"/>
    <property type="match status" value="1"/>
</dbReference>